<protein>
    <recommendedName>
        <fullName evidence="3">GDSL-like lipase/acylhydrolase family protein</fullName>
    </recommendedName>
</protein>
<dbReference type="AlphaFoldDB" id="A0A4R1RFU0"/>
<dbReference type="SUPFAM" id="SSF52266">
    <property type="entry name" value="SGNH hydrolase"/>
    <property type="match status" value="1"/>
</dbReference>
<gene>
    <name evidence="1" type="ORF">EV196_10646</name>
</gene>
<proteinExistence type="predicted"/>
<dbReference type="GO" id="GO:0016788">
    <property type="term" value="F:hydrolase activity, acting on ester bonds"/>
    <property type="evidence" value="ECO:0007669"/>
    <property type="project" value="UniProtKB-ARBA"/>
</dbReference>
<dbReference type="OrthoDB" id="1433719at2"/>
<organism evidence="1 2">
    <name type="scientific">Mariniflexile fucanivorans</name>
    <dbReference type="NCBI Taxonomy" id="264023"/>
    <lineage>
        <taxon>Bacteria</taxon>
        <taxon>Pseudomonadati</taxon>
        <taxon>Bacteroidota</taxon>
        <taxon>Flavobacteriia</taxon>
        <taxon>Flavobacteriales</taxon>
        <taxon>Flavobacteriaceae</taxon>
        <taxon>Mariniflexile</taxon>
    </lineage>
</organism>
<dbReference type="Proteomes" id="UP000295455">
    <property type="component" value="Unassembled WGS sequence"/>
</dbReference>
<dbReference type="InterPro" id="IPR036514">
    <property type="entry name" value="SGNH_hydro_sf"/>
</dbReference>
<sequence length="307" mass="35431">MVLKLIKKLAIYILICLAIVTLILETNGGHVDAFYEKFTTPKVNSIIVGDSRGFQDLMPSIINNSLANSDYKLPIYNYAFTIDQAHIGPLYRKSILKKLTQQETKGLFLISLTPLMLSSSIENNNDNGEFIETGAPPHNMCFNDKKPNYEYFIKNINYFEFKGIFKKEFTVHNDGWMEINHISDDPYQLKSWKSTQMDRFKEMAKSSKPSDYRIKSLDTLVKTLKDFGDVYLLRLPIDQDFLELENLYFKNFNDSVEAVAKKNDIAYFNFGTTDSTYFAFDGHHLNTNSAQLLSKNICDSIISYKRR</sequence>
<evidence type="ECO:0000313" key="2">
    <source>
        <dbReference type="Proteomes" id="UP000295455"/>
    </source>
</evidence>
<reference evidence="1 2" key="1">
    <citation type="submission" date="2019-03" db="EMBL/GenBank/DDBJ databases">
        <title>Genomic Encyclopedia of Type Strains, Phase IV (KMG-IV): sequencing the most valuable type-strain genomes for metagenomic binning, comparative biology and taxonomic classification.</title>
        <authorList>
            <person name="Goeker M."/>
        </authorList>
    </citation>
    <scope>NUCLEOTIDE SEQUENCE [LARGE SCALE GENOMIC DNA]</scope>
    <source>
        <strain evidence="1 2">DSM 18792</strain>
    </source>
</reference>
<comment type="caution">
    <text evidence="1">The sequence shown here is derived from an EMBL/GenBank/DDBJ whole genome shotgun (WGS) entry which is preliminary data.</text>
</comment>
<dbReference type="Gene3D" id="3.40.50.1110">
    <property type="entry name" value="SGNH hydrolase"/>
    <property type="match status" value="1"/>
</dbReference>
<evidence type="ECO:0008006" key="3">
    <source>
        <dbReference type="Google" id="ProtNLM"/>
    </source>
</evidence>
<evidence type="ECO:0000313" key="1">
    <source>
        <dbReference type="EMBL" id="TCL64858.1"/>
    </source>
</evidence>
<dbReference type="RefSeq" id="WP_132218141.1">
    <property type="nucleotide sequence ID" value="NZ_OX156936.1"/>
</dbReference>
<accession>A0A4R1RFU0</accession>
<name>A0A4R1RFU0_9FLAO</name>
<dbReference type="EMBL" id="SLUP01000006">
    <property type="protein sequence ID" value="TCL64858.1"/>
    <property type="molecule type" value="Genomic_DNA"/>
</dbReference>
<keyword evidence="2" id="KW-1185">Reference proteome</keyword>